<dbReference type="EMBL" id="JABBGI010000010">
    <property type="protein sequence ID" value="NML70007.1"/>
    <property type="molecule type" value="Genomic_DNA"/>
</dbReference>
<dbReference type="RefSeq" id="WP_169234546.1">
    <property type="nucleotide sequence ID" value="NZ_JABBGI010000010.1"/>
</dbReference>
<dbReference type="AlphaFoldDB" id="A0A7Y0AML2"/>
<accession>A0A7Y0AML2</accession>
<name>A0A7Y0AML2_9FLAO</name>
<evidence type="ECO:0000313" key="3">
    <source>
        <dbReference type="Proteomes" id="UP000544054"/>
    </source>
</evidence>
<protein>
    <submittedName>
        <fullName evidence="2">Uncharacterized protein</fullName>
    </submittedName>
</protein>
<proteinExistence type="predicted"/>
<evidence type="ECO:0000256" key="1">
    <source>
        <dbReference type="SAM" id="Coils"/>
    </source>
</evidence>
<sequence>MTPKEKAQELKNKFYQVTPSQISLGTERSLVIECTKITVDEIMSELQNVQDRINLERKAVNYLENNLIYWKEVKQELEKL</sequence>
<gene>
    <name evidence="2" type="ORF">HHL23_09360</name>
</gene>
<keyword evidence="1" id="KW-0175">Coiled coil</keyword>
<evidence type="ECO:0000313" key="2">
    <source>
        <dbReference type="EMBL" id="NML70007.1"/>
    </source>
</evidence>
<reference evidence="2 3" key="1">
    <citation type="submission" date="2020-04" db="EMBL/GenBank/DDBJ databases">
        <title>Chryseobacterium sp. RP-3-3 sp. nov., isolated from Jeju soil.</title>
        <authorList>
            <person name="Dahal R.H."/>
        </authorList>
    </citation>
    <scope>NUCLEOTIDE SEQUENCE [LARGE SCALE GENOMIC DNA]</scope>
    <source>
        <strain evidence="2 3">RP-3-3</strain>
    </source>
</reference>
<comment type="caution">
    <text evidence="2">The sequence shown here is derived from an EMBL/GenBank/DDBJ whole genome shotgun (WGS) entry which is preliminary data.</text>
</comment>
<feature type="coiled-coil region" evidence="1">
    <location>
        <begin position="39"/>
        <end position="66"/>
    </location>
</feature>
<dbReference type="Proteomes" id="UP000544054">
    <property type="component" value="Unassembled WGS sequence"/>
</dbReference>
<organism evidence="2 3">
    <name type="scientific">Chryseobacterium antibioticum</name>
    <dbReference type="NCBI Taxonomy" id="2728847"/>
    <lineage>
        <taxon>Bacteria</taxon>
        <taxon>Pseudomonadati</taxon>
        <taxon>Bacteroidota</taxon>
        <taxon>Flavobacteriia</taxon>
        <taxon>Flavobacteriales</taxon>
        <taxon>Weeksellaceae</taxon>
        <taxon>Chryseobacterium group</taxon>
        <taxon>Chryseobacterium</taxon>
    </lineage>
</organism>
<keyword evidence="3" id="KW-1185">Reference proteome</keyword>